<reference evidence="4 5" key="1">
    <citation type="submission" date="2023-11" db="EMBL/GenBank/DDBJ databases">
        <title>Lentzea sokolovensis, sp. nov., Lentzea kristufkii, sp. nov., and Lentzea miocenensis, sp. nov., rare actinobacteria from Sokolov Coal Basin, Miocene lacustrine sediment, Czech Republic.</title>
        <authorList>
            <person name="Lara A."/>
            <person name="Kotroba L."/>
            <person name="Nouioui I."/>
            <person name="Neumann-Schaal M."/>
            <person name="Mast Y."/>
            <person name="Chronakova A."/>
        </authorList>
    </citation>
    <scope>NUCLEOTIDE SEQUENCE [LARGE SCALE GENOMIC DNA]</scope>
    <source>
        <strain evidence="4 5">BCCO 10_0856</strain>
    </source>
</reference>
<name>A0ABU4T112_9PSEU</name>
<evidence type="ECO:0000259" key="3">
    <source>
        <dbReference type="Pfam" id="PF22622"/>
    </source>
</evidence>
<comment type="caution">
    <text evidence="4">The sequence shown here is derived from an EMBL/GenBank/DDBJ whole genome shotgun (WGS) entry which is preliminary data.</text>
</comment>
<feature type="domain" description="Peroxisomal multifunctional enzyme type 2-like N-terminal" evidence="3">
    <location>
        <begin position="52"/>
        <end position="105"/>
    </location>
</feature>
<dbReference type="EMBL" id="JAXAVW010000012">
    <property type="protein sequence ID" value="MDX8031828.1"/>
    <property type="molecule type" value="Genomic_DNA"/>
</dbReference>
<dbReference type="Gene3D" id="3.10.129.10">
    <property type="entry name" value="Hotdog Thioesterase"/>
    <property type="match status" value="1"/>
</dbReference>
<protein>
    <submittedName>
        <fullName evidence="4">MaoC/PaaZ C-terminal domain-containing protein</fullName>
    </submittedName>
</protein>
<dbReference type="Proteomes" id="UP001285521">
    <property type="component" value="Unassembled WGS sequence"/>
</dbReference>
<evidence type="ECO:0000259" key="2">
    <source>
        <dbReference type="Pfam" id="PF01575"/>
    </source>
</evidence>
<dbReference type="Pfam" id="PF22622">
    <property type="entry name" value="MFE-2_hydrat-2_N"/>
    <property type="match status" value="1"/>
</dbReference>
<dbReference type="InterPro" id="IPR029069">
    <property type="entry name" value="HotDog_dom_sf"/>
</dbReference>
<keyword evidence="5" id="KW-1185">Reference proteome</keyword>
<sequence length="248" mass="27295">MLRHNILGVVERQVRTWSADDAEVFGAAVGAYSPAFAIPLLQHGGPQLGLTGADMTQVLHAEQSLWLHRKLPAHGSTVVTKTVTDIYDKRSGALVVSTWESEYARTRSSCFIKGEGGFGGERGETRTFEVPPDEPAVSFFQTSADQALRYRETGDVNPMHHDREFAARAGFDRPILHGLCTLGITVRGKDFTELHAKFTAPVFPGDELRIEHWPTGEFRTFAGDRQVLIGSVRFSEVDSRGKPARSAS</sequence>
<dbReference type="InterPro" id="IPR002539">
    <property type="entry name" value="MaoC-like_dom"/>
</dbReference>
<evidence type="ECO:0000256" key="1">
    <source>
        <dbReference type="ARBA" id="ARBA00005254"/>
    </source>
</evidence>
<accession>A0ABU4T112</accession>
<dbReference type="RefSeq" id="WP_319966882.1">
    <property type="nucleotide sequence ID" value="NZ_JAXAVW010000012.1"/>
</dbReference>
<evidence type="ECO:0000313" key="4">
    <source>
        <dbReference type="EMBL" id="MDX8031828.1"/>
    </source>
</evidence>
<feature type="domain" description="MaoC-like" evidence="2">
    <location>
        <begin position="141"/>
        <end position="217"/>
    </location>
</feature>
<dbReference type="Pfam" id="PF01575">
    <property type="entry name" value="MaoC_dehydratas"/>
    <property type="match status" value="1"/>
</dbReference>
<comment type="similarity">
    <text evidence="1">Belongs to the enoyl-CoA hydratase/isomerase family.</text>
</comment>
<gene>
    <name evidence="4" type="ORF">SK803_16505</name>
</gene>
<dbReference type="PANTHER" id="PTHR13078:SF56">
    <property type="entry name" value="PEROXISOMAL MULTIFUNCTIONAL ENZYME TYPE 2"/>
    <property type="match status" value="1"/>
</dbReference>
<organism evidence="4 5">
    <name type="scientific">Lentzea miocenica</name>
    <dbReference type="NCBI Taxonomy" id="3095431"/>
    <lineage>
        <taxon>Bacteria</taxon>
        <taxon>Bacillati</taxon>
        <taxon>Actinomycetota</taxon>
        <taxon>Actinomycetes</taxon>
        <taxon>Pseudonocardiales</taxon>
        <taxon>Pseudonocardiaceae</taxon>
        <taxon>Lentzea</taxon>
    </lineage>
</organism>
<dbReference type="InterPro" id="IPR054357">
    <property type="entry name" value="MFE-2_N"/>
</dbReference>
<proteinExistence type="inferred from homology"/>
<dbReference type="PANTHER" id="PTHR13078">
    <property type="entry name" value="PEROXISOMAL MULTIFUNCTIONAL ENZYME TYPE 2-RELATED"/>
    <property type="match status" value="1"/>
</dbReference>
<dbReference type="SUPFAM" id="SSF54637">
    <property type="entry name" value="Thioesterase/thiol ester dehydrase-isomerase"/>
    <property type="match status" value="2"/>
</dbReference>
<evidence type="ECO:0000313" key="5">
    <source>
        <dbReference type="Proteomes" id="UP001285521"/>
    </source>
</evidence>
<reference evidence="4 5" key="2">
    <citation type="submission" date="2023-11" db="EMBL/GenBank/DDBJ databases">
        <authorList>
            <person name="Lara A.C."/>
            <person name="Chronakova A."/>
        </authorList>
    </citation>
    <scope>NUCLEOTIDE SEQUENCE [LARGE SCALE GENOMIC DNA]</scope>
    <source>
        <strain evidence="4 5">BCCO 10_0856</strain>
    </source>
</reference>